<evidence type="ECO:0000313" key="4">
    <source>
        <dbReference type="EnsemblMetazoa" id="XP_014253281.1"/>
    </source>
</evidence>
<organism evidence="4 5">
    <name type="scientific">Cimex lectularius</name>
    <name type="common">Bed bug</name>
    <name type="synonym">Acanthia lectularia</name>
    <dbReference type="NCBI Taxonomy" id="79782"/>
    <lineage>
        <taxon>Eukaryota</taxon>
        <taxon>Metazoa</taxon>
        <taxon>Ecdysozoa</taxon>
        <taxon>Arthropoda</taxon>
        <taxon>Hexapoda</taxon>
        <taxon>Insecta</taxon>
        <taxon>Pterygota</taxon>
        <taxon>Neoptera</taxon>
        <taxon>Paraneoptera</taxon>
        <taxon>Hemiptera</taxon>
        <taxon>Heteroptera</taxon>
        <taxon>Panheteroptera</taxon>
        <taxon>Cimicomorpha</taxon>
        <taxon>Cimicidae</taxon>
        <taxon>Cimex</taxon>
    </lineage>
</organism>
<proteinExistence type="predicted"/>
<feature type="compositionally biased region" description="Pro residues" evidence="2">
    <location>
        <begin position="277"/>
        <end position="287"/>
    </location>
</feature>
<feature type="region of interest" description="Disordered" evidence="2">
    <location>
        <begin position="1"/>
        <end position="26"/>
    </location>
</feature>
<keyword evidence="1" id="KW-0862">Zinc</keyword>
<dbReference type="OMA" id="RMDHGRN"/>
<accession>A0A8I6RXK1</accession>
<feature type="compositionally biased region" description="Basic and acidic residues" evidence="2">
    <location>
        <begin position="565"/>
        <end position="601"/>
    </location>
</feature>
<dbReference type="GeneID" id="106668755"/>
<keyword evidence="1" id="KW-0479">Metal-binding</keyword>
<feature type="compositionally biased region" description="Low complexity" evidence="2">
    <location>
        <begin position="184"/>
        <end position="208"/>
    </location>
</feature>
<feature type="region of interest" description="Disordered" evidence="2">
    <location>
        <begin position="170"/>
        <end position="794"/>
    </location>
</feature>
<name>A0A8I6RXK1_CIMLE</name>
<feature type="compositionally biased region" description="Acidic residues" evidence="2">
    <location>
        <begin position="742"/>
        <end position="752"/>
    </location>
</feature>
<dbReference type="InterPro" id="IPR040427">
    <property type="entry name" value="Flacc"/>
</dbReference>
<feature type="compositionally biased region" description="Low complexity" evidence="2">
    <location>
        <begin position="365"/>
        <end position="381"/>
    </location>
</feature>
<reference evidence="4" key="1">
    <citation type="submission" date="2022-01" db="UniProtKB">
        <authorList>
            <consortium name="EnsemblMetazoa"/>
        </authorList>
    </citation>
    <scope>IDENTIFICATION</scope>
</reference>
<sequence>MSKTSKRKSGESKNNSTNNNNNKEQKRQSVFERLGTKATVNPSPLHLSLSVNTSATGQPQDFCRNWAQNGTCLYGKACKLSNTHILISPSKKNNKKDICELSVSSSLKISSDRRSEEGKRIISTVPRRLGSPELNSWETWDQTVLEYEDEKVLEKRRQLLQRELDLHMKKDTRKESSAKIQRRSSSTSSCSSSSSGSSSSSVSSSESSAVNRHTSDIKKKRRSTSSPSESERNSKKALGKPSMSKDSPLRKSSSSGGSKKIVSPSRKKKKSSSPLPRKLPPPPPSPPKMRSSMSSRRTLPIPQLRNKFERIPEPRPSICARRKESPERRGRGLSSERKKHRSASRSRRRGSSPRPVSRRPRSPDSKLSSSSSSSRQPSSRNRSSDRKKDEDRKSKDDFRRDRKSDYRDKRDLHEDSRSREKAREMREAAREKERSEALERCRERQREREAAAKEKERLREERERERKEAAAKRDRERKDRRASSRDRRRPVSQDASKRHDRVFDRYDRKVSNERERARDRALERVMERKSLERSRDRGRGDSYERPYESSRRLIDDKPYTSPYRSSERRYDADRDRLSPREDRIRGSYSDDRRRESRRDRVSSGAVWSGEGTSGNSSRYEEARDKSTSRGDWEREFQDSNRRDWEPRCRDEGGDDWTSYSGGGGSDWHTSSRSHPMISHHDDRRNHVEVNEKDHSSVETTKDKDSVVESLIGKRHSRCSGDELDDPPKKSRIDEAPSSLQEELSDISDDADDILNREDVEFTEGDESRLEGDNEQEDHIDESSHSHQPLLTPLTPSDHKYLIKMGMESRMAEDEGMVGLDFEEISDEELEEESKTNKGGSVGDALGVDWTSLMSECKEQNKQNVNEASSAHSYWETNNLLSRIGISPSMAGPKLFSSINEKYPNINTKNKKSNEIAALCRPLSDRKSFRSQLISSAMNHKQALSARADLSIRYLFLFDLLSSNYNRFNFIISRRQLCGLPVVGLETHQNIGFCQWAV</sequence>
<feature type="compositionally biased region" description="Basic and acidic residues" evidence="2">
    <location>
        <begin position="321"/>
        <end position="336"/>
    </location>
</feature>
<dbReference type="Proteomes" id="UP000494040">
    <property type="component" value="Unassembled WGS sequence"/>
</dbReference>
<dbReference type="PANTHER" id="PTHR38563:SF1">
    <property type="entry name" value="FL(2)D-ASSOCIATED COMPLEX COMPONENT"/>
    <property type="match status" value="1"/>
</dbReference>
<dbReference type="AlphaFoldDB" id="A0A8I6RXK1"/>
<dbReference type="PANTHER" id="PTHR38563">
    <property type="entry name" value="FL(2)D-ASSOCIATED COMPLEX COMPONENT"/>
    <property type="match status" value="1"/>
</dbReference>
<dbReference type="PROSITE" id="PS50103">
    <property type="entry name" value="ZF_C3H1"/>
    <property type="match status" value="1"/>
</dbReference>
<dbReference type="GO" id="GO:0016556">
    <property type="term" value="P:mRNA modification"/>
    <property type="evidence" value="ECO:0007669"/>
    <property type="project" value="InterPro"/>
</dbReference>
<feature type="compositionally biased region" description="Low complexity" evidence="2">
    <location>
        <begin position="288"/>
        <end position="297"/>
    </location>
</feature>
<dbReference type="EnsemblMetazoa" id="XM_014397795.2">
    <property type="protein sequence ID" value="XP_014253281.1"/>
    <property type="gene ID" value="LOC106668755"/>
</dbReference>
<evidence type="ECO:0000313" key="5">
    <source>
        <dbReference type="Proteomes" id="UP000494040"/>
    </source>
</evidence>
<evidence type="ECO:0000256" key="1">
    <source>
        <dbReference type="PROSITE-ProRule" id="PRU00723"/>
    </source>
</evidence>
<dbReference type="RefSeq" id="XP_014253281.1">
    <property type="nucleotide sequence ID" value="XM_014397795.2"/>
</dbReference>
<feature type="domain" description="C3H1-type" evidence="3">
    <location>
        <begin position="57"/>
        <end position="87"/>
    </location>
</feature>
<evidence type="ECO:0000256" key="2">
    <source>
        <dbReference type="SAM" id="MobiDB-lite"/>
    </source>
</evidence>
<dbReference type="GO" id="GO:0036396">
    <property type="term" value="C:RNA N6-methyladenosine methyltransferase complex"/>
    <property type="evidence" value="ECO:0007669"/>
    <property type="project" value="InterPro"/>
</dbReference>
<feature type="compositionally biased region" description="Basic and acidic residues" evidence="2">
    <location>
        <begin position="725"/>
        <end position="734"/>
    </location>
</feature>
<evidence type="ECO:0000259" key="3">
    <source>
        <dbReference type="PROSITE" id="PS50103"/>
    </source>
</evidence>
<feature type="compositionally biased region" description="Basic and acidic residues" evidence="2">
    <location>
        <begin position="618"/>
        <end position="651"/>
    </location>
</feature>
<protein>
    <recommendedName>
        <fullName evidence="3">C3H1-type domain-containing protein</fullName>
    </recommendedName>
</protein>
<feature type="compositionally biased region" description="Basic residues" evidence="2">
    <location>
        <begin position="337"/>
        <end position="360"/>
    </location>
</feature>
<dbReference type="InterPro" id="IPR000571">
    <property type="entry name" value="Znf_CCCH"/>
</dbReference>
<feature type="zinc finger region" description="C3H1-type" evidence="1">
    <location>
        <begin position="57"/>
        <end position="87"/>
    </location>
</feature>
<feature type="compositionally biased region" description="Low complexity" evidence="2">
    <location>
        <begin position="12"/>
        <end position="22"/>
    </location>
</feature>
<feature type="compositionally biased region" description="Basic and acidic residues" evidence="2">
    <location>
        <begin position="678"/>
        <end position="706"/>
    </location>
</feature>
<feature type="compositionally biased region" description="Low complexity" evidence="2">
    <location>
        <begin position="242"/>
        <end position="264"/>
    </location>
</feature>
<dbReference type="GO" id="GO:0008270">
    <property type="term" value="F:zinc ion binding"/>
    <property type="evidence" value="ECO:0007669"/>
    <property type="project" value="UniProtKB-KW"/>
</dbReference>
<feature type="compositionally biased region" description="Basic and acidic residues" evidence="2">
    <location>
        <begin position="753"/>
        <end position="771"/>
    </location>
</feature>
<dbReference type="KEGG" id="clec:106668755"/>
<keyword evidence="1" id="KW-0863">Zinc-finger</keyword>
<feature type="compositionally biased region" description="Basic and acidic residues" evidence="2">
    <location>
        <begin position="382"/>
        <end position="558"/>
    </location>
</feature>
<dbReference type="OrthoDB" id="6022762at2759"/>
<keyword evidence="5" id="KW-1185">Reference proteome</keyword>